<comment type="catalytic activity">
    <reaction evidence="9">
        <text>adenosine(58) in tRNA + S-adenosyl-L-methionine = N(1)-methyladenosine(58) in tRNA + S-adenosyl-L-homocysteine + H(+)</text>
        <dbReference type="Rhea" id="RHEA:43152"/>
        <dbReference type="Rhea" id="RHEA-COMP:10365"/>
        <dbReference type="Rhea" id="RHEA-COMP:10366"/>
        <dbReference type="ChEBI" id="CHEBI:15378"/>
        <dbReference type="ChEBI" id="CHEBI:57856"/>
        <dbReference type="ChEBI" id="CHEBI:59789"/>
        <dbReference type="ChEBI" id="CHEBI:74411"/>
        <dbReference type="ChEBI" id="CHEBI:74491"/>
        <dbReference type="EC" id="2.1.1.220"/>
    </reaction>
</comment>
<dbReference type="Pfam" id="PF08704">
    <property type="entry name" value="GCD14"/>
    <property type="match status" value="1"/>
</dbReference>
<gene>
    <name evidence="12" type="ORF">DASB73_028850</name>
</gene>
<dbReference type="PANTHER" id="PTHR12133">
    <property type="entry name" value="TRNA (ADENINE(58)-N(1))-METHYLTRANSFERASE"/>
    <property type="match status" value="1"/>
</dbReference>
<keyword evidence="4 9" id="KW-0489">Methyltransferase</keyword>
<feature type="binding site" evidence="10">
    <location>
        <begin position="113"/>
        <end position="116"/>
    </location>
    <ligand>
        <name>S-adenosyl-L-methionine</name>
        <dbReference type="ChEBI" id="CHEBI:59789"/>
    </ligand>
</feature>
<dbReference type="FunFam" id="3.10.330.20:FF:000002">
    <property type="entry name" value="tRNA (adenine(58)-N(1))-methyltransferase catalytic subunit TRMT61A"/>
    <property type="match status" value="1"/>
</dbReference>
<organism evidence="12 13">
    <name type="scientific">Starmerella bacillaris</name>
    <name type="common">Yeast</name>
    <name type="synonym">Candida zemplinina</name>
    <dbReference type="NCBI Taxonomy" id="1247836"/>
    <lineage>
        <taxon>Eukaryota</taxon>
        <taxon>Fungi</taxon>
        <taxon>Dikarya</taxon>
        <taxon>Ascomycota</taxon>
        <taxon>Saccharomycotina</taxon>
        <taxon>Dipodascomycetes</taxon>
        <taxon>Dipodascales</taxon>
        <taxon>Trichomonascaceae</taxon>
        <taxon>Starmerella</taxon>
    </lineage>
</organism>
<dbReference type="GO" id="GO:0160107">
    <property type="term" value="F:tRNA (adenine(58)-N1)-methyltransferase activity"/>
    <property type="evidence" value="ECO:0007669"/>
    <property type="project" value="UniProtKB-EC"/>
</dbReference>
<dbReference type="PROSITE" id="PS51620">
    <property type="entry name" value="SAM_TRM61"/>
    <property type="match status" value="1"/>
</dbReference>
<dbReference type="InterPro" id="IPR029063">
    <property type="entry name" value="SAM-dependent_MTases_sf"/>
</dbReference>
<dbReference type="GO" id="GO:0030488">
    <property type="term" value="P:tRNA methylation"/>
    <property type="evidence" value="ECO:0007669"/>
    <property type="project" value="InterPro"/>
</dbReference>
<evidence type="ECO:0000256" key="6">
    <source>
        <dbReference type="ARBA" id="ARBA00022691"/>
    </source>
</evidence>
<reference evidence="12 13" key="1">
    <citation type="journal article" date="2023" name="Elife">
        <title>Identification of key yeast species and microbe-microbe interactions impacting larval growth of Drosophila in the wild.</title>
        <authorList>
            <person name="Mure A."/>
            <person name="Sugiura Y."/>
            <person name="Maeda R."/>
            <person name="Honda K."/>
            <person name="Sakurai N."/>
            <person name="Takahashi Y."/>
            <person name="Watada M."/>
            <person name="Katoh T."/>
            <person name="Gotoh A."/>
            <person name="Gotoh Y."/>
            <person name="Taniguchi I."/>
            <person name="Nakamura K."/>
            <person name="Hayashi T."/>
            <person name="Katayama T."/>
            <person name="Uemura T."/>
            <person name="Hattori Y."/>
        </authorList>
    </citation>
    <scope>NUCLEOTIDE SEQUENCE [LARGE SCALE GENOMIC DNA]</scope>
    <source>
        <strain evidence="12 13">SB-73</strain>
    </source>
</reference>
<dbReference type="Gene3D" id="3.10.330.20">
    <property type="match status" value="1"/>
</dbReference>
<comment type="function">
    <text evidence="9">Catalytic subunit of tRNA (adenine-N(1)-)-methyltransferase, which catalyzes the formation of N(1)-methyladenine at position 58 (m1A58) in initiator methionyl-tRNA.</text>
</comment>
<evidence type="ECO:0000313" key="12">
    <source>
        <dbReference type="EMBL" id="GMM51922.1"/>
    </source>
</evidence>
<dbReference type="Proteomes" id="UP001362899">
    <property type="component" value="Unassembled WGS sequence"/>
</dbReference>
<keyword evidence="8 9" id="KW-0539">Nucleus</keyword>
<evidence type="ECO:0000256" key="4">
    <source>
        <dbReference type="ARBA" id="ARBA00022603"/>
    </source>
</evidence>
<evidence type="ECO:0000256" key="5">
    <source>
        <dbReference type="ARBA" id="ARBA00022679"/>
    </source>
</evidence>
<dbReference type="EMBL" id="BTGC01000008">
    <property type="protein sequence ID" value="GMM51922.1"/>
    <property type="molecule type" value="Genomic_DNA"/>
</dbReference>
<comment type="similarity">
    <text evidence="9">Belongs to the class I-like SAM-binding methyltransferase superfamily. TRM61 family.</text>
</comment>
<dbReference type="GO" id="GO:0005634">
    <property type="term" value="C:nucleus"/>
    <property type="evidence" value="ECO:0007669"/>
    <property type="project" value="UniProtKB-SubCell"/>
</dbReference>
<dbReference type="GO" id="GO:0031515">
    <property type="term" value="C:tRNA (m1A) methyltransferase complex"/>
    <property type="evidence" value="ECO:0007669"/>
    <property type="project" value="UniProtKB-UniRule"/>
</dbReference>
<evidence type="ECO:0000259" key="11">
    <source>
        <dbReference type="Pfam" id="PF08704"/>
    </source>
</evidence>
<evidence type="ECO:0000313" key="13">
    <source>
        <dbReference type="Proteomes" id="UP001362899"/>
    </source>
</evidence>
<dbReference type="EC" id="2.1.1.220" evidence="2 9"/>
<feature type="binding site" evidence="10">
    <location>
        <position position="134"/>
    </location>
    <ligand>
        <name>S-adenosyl-L-methionine</name>
        <dbReference type="ChEBI" id="CHEBI:59789"/>
    </ligand>
</feature>
<dbReference type="PIRSF" id="PIRSF017269">
    <property type="entry name" value="GCD14"/>
    <property type="match status" value="1"/>
</dbReference>
<name>A0AAV5RLQ8_STABA</name>
<comment type="subcellular location">
    <subcellularLocation>
        <location evidence="1 9">Nucleus</location>
    </subcellularLocation>
</comment>
<evidence type="ECO:0000256" key="3">
    <source>
        <dbReference type="ARBA" id="ARBA00015963"/>
    </source>
</evidence>
<keyword evidence="5 9" id="KW-0808">Transferase</keyword>
<dbReference type="Gene3D" id="3.40.50.150">
    <property type="entry name" value="Vaccinia Virus protein VP39"/>
    <property type="match status" value="1"/>
</dbReference>
<feature type="binding site" evidence="10">
    <location>
        <position position="182"/>
    </location>
    <ligand>
        <name>S-adenosyl-L-methionine</name>
        <dbReference type="ChEBI" id="CHEBI:59789"/>
    </ligand>
</feature>
<keyword evidence="6 9" id="KW-0949">S-adenosyl-L-methionine</keyword>
<protein>
    <recommendedName>
        <fullName evidence="3 9">tRNA (adenine(58)-N(1))-methyltransferase catalytic subunit TRM61</fullName>
        <ecNumber evidence="2 9">2.1.1.220</ecNumber>
    </recommendedName>
</protein>
<sequence>MFLNSKRIIEEGDLVLIWISRTVIRPVYLKKDEALQTKFGHFLHNDMIGRPFGSQISATQGRGFVHVLAPTPELWALSLPHRTQIVYSPDSSYIIHRLQIRPDSKVVEAGTGSGALTHALARAVGTDGTIFTYEYHEDRHMQAVKEFKDHELSDIITCTHRNVCEDGFQIEKPTLATAVFLDLPAPWTAIPKLFEGEILNRKEAVHICCFSPCIEQVSKTVKVLEEHGFQSIEMVENQAKRWEGHESMVRSVDEALDVLRDVRKRRNMGIERRKRKRLVSEVEAEQSEEDKKLLRGDYDNPVVYNPWGKGERVKEGDDGYKWAPVSTIEPEIKNHTSYLTFALLPPLQD</sequence>
<evidence type="ECO:0000256" key="10">
    <source>
        <dbReference type="PIRSR" id="PIRSR017269-1"/>
    </source>
</evidence>
<evidence type="ECO:0000256" key="7">
    <source>
        <dbReference type="ARBA" id="ARBA00022694"/>
    </source>
</evidence>
<dbReference type="InterPro" id="IPR049470">
    <property type="entry name" value="TRM61_C"/>
</dbReference>
<accession>A0AAV5RLQ8</accession>
<dbReference type="SUPFAM" id="SSF53335">
    <property type="entry name" value="S-adenosyl-L-methionine-dependent methyltransferases"/>
    <property type="match status" value="1"/>
</dbReference>
<evidence type="ECO:0000256" key="9">
    <source>
        <dbReference type="PIRNR" id="PIRNR017269"/>
    </source>
</evidence>
<evidence type="ECO:0000256" key="1">
    <source>
        <dbReference type="ARBA" id="ARBA00004123"/>
    </source>
</evidence>
<comment type="caution">
    <text evidence="12">The sequence shown here is derived from an EMBL/GenBank/DDBJ whole genome shotgun (WGS) entry which is preliminary data.</text>
</comment>
<keyword evidence="13" id="KW-1185">Reference proteome</keyword>
<dbReference type="PANTHER" id="PTHR12133:SF2">
    <property type="entry name" value="TRNA (ADENINE(58)-N(1))-METHYLTRANSFERASE CATALYTIC SUBUNIT TRMT61A"/>
    <property type="match status" value="1"/>
</dbReference>
<evidence type="ECO:0000256" key="2">
    <source>
        <dbReference type="ARBA" id="ARBA00012796"/>
    </source>
</evidence>
<dbReference type="InterPro" id="IPR014816">
    <property type="entry name" value="tRNA_MeTrfase_Gcd14"/>
</dbReference>
<keyword evidence="7 9" id="KW-0819">tRNA processing</keyword>
<feature type="domain" description="tRNA (adenine(58)-N(1))-methyltransferase catalytic subunit TRM61 C-terminal" evidence="11">
    <location>
        <begin position="63"/>
        <end position="343"/>
    </location>
</feature>
<dbReference type="AlphaFoldDB" id="A0AAV5RLQ8"/>
<proteinExistence type="inferred from homology"/>
<evidence type="ECO:0000256" key="8">
    <source>
        <dbReference type="ARBA" id="ARBA00023242"/>
    </source>
</evidence>